<feature type="domain" description="NlpC/P60" evidence="7">
    <location>
        <begin position="217"/>
        <end position="334"/>
    </location>
</feature>
<gene>
    <name evidence="8" type="ORF">SAMN05421507_14320</name>
</gene>
<evidence type="ECO:0000256" key="4">
    <source>
        <dbReference type="ARBA" id="ARBA00022807"/>
    </source>
</evidence>
<proteinExistence type="inferred from homology"/>
<dbReference type="STRING" id="641025.SAMN05421507_14320"/>
<reference evidence="9" key="1">
    <citation type="submission" date="2016-10" db="EMBL/GenBank/DDBJ databases">
        <authorList>
            <person name="Varghese N."/>
            <person name="Submissions S."/>
        </authorList>
    </citation>
    <scope>NUCLEOTIDE SEQUENCE [LARGE SCALE GENOMIC DNA]</scope>
    <source>
        <strain evidence="9">CGMCC 4.6609</strain>
    </source>
</reference>
<dbReference type="GO" id="GO:0008234">
    <property type="term" value="F:cysteine-type peptidase activity"/>
    <property type="evidence" value="ECO:0007669"/>
    <property type="project" value="UniProtKB-KW"/>
</dbReference>
<evidence type="ECO:0000313" key="8">
    <source>
        <dbReference type="EMBL" id="SDP98767.1"/>
    </source>
</evidence>
<comment type="similarity">
    <text evidence="1">Belongs to the peptidase C40 family.</text>
</comment>
<keyword evidence="2" id="KW-0645">Protease</keyword>
<dbReference type="SUPFAM" id="SSF54001">
    <property type="entry name" value="Cysteine proteinases"/>
    <property type="match status" value="1"/>
</dbReference>
<dbReference type="EMBL" id="FNIX01000043">
    <property type="protein sequence ID" value="SDP98767.1"/>
    <property type="molecule type" value="Genomic_DNA"/>
</dbReference>
<dbReference type="PROSITE" id="PS51935">
    <property type="entry name" value="NLPC_P60"/>
    <property type="match status" value="1"/>
</dbReference>
<feature type="coiled-coil region" evidence="5">
    <location>
        <begin position="35"/>
        <end position="62"/>
    </location>
</feature>
<keyword evidence="4" id="KW-0788">Thiol protease</keyword>
<keyword evidence="6" id="KW-0732">Signal</keyword>
<evidence type="ECO:0000256" key="2">
    <source>
        <dbReference type="ARBA" id="ARBA00022670"/>
    </source>
</evidence>
<dbReference type="PANTHER" id="PTHR47359">
    <property type="entry name" value="PEPTIDOGLYCAN DL-ENDOPEPTIDASE CWLO"/>
    <property type="match status" value="1"/>
</dbReference>
<keyword evidence="3 8" id="KW-0378">Hydrolase</keyword>
<evidence type="ECO:0000259" key="7">
    <source>
        <dbReference type="PROSITE" id="PS51935"/>
    </source>
</evidence>
<dbReference type="InterPro" id="IPR038765">
    <property type="entry name" value="Papain-like_cys_pep_sf"/>
</dbReference>
<name>A0A1H0X751_9PSEU</name>
<evidence type="ECO:0000256" key="5">
    <source>
        <dbReference type="SAM" id="Coils"/>
    </source>
</evidence>
<accession>A0A1H0X751</accession>
<protein>
    <submittedName>
        <fullName evidence="8">Cell wall-associated hydrolase, NlpC family</fullName>
    </submittedName>
</protein>
<evidence type="ECO:0000313" key="9">
    <source>
        <dbReference type="Proteomes" id="UP000199691"/>
    </source>
</evidence>
<dbReference type="PANTHER" id="PTHR47359:SF3">
    <property type="entry name" value="NLP_P60 DOMAIN-CONTAINING PROTEIN-RELATED"/>
    <property type="match status" value="1"/>
</dbReference>
<dbReference type="AlphaFoldDB" id="A0A1H0X751"/>
<dbReference type="GO" id="GO:0006508">
    <property type="term" value="P:proteolysis"/>
    <property type="evidence" value="ECO:0007669"/>
    <property type="project" value="UniProtKB-KW"/>
</dbReference>
<feature type="chain" id="PRO_5011667563" evidence="6">
    <location>
        <begin position="26"/>
        <end position="334"/>
    </location>
</feature>
<organism evidence="8 9">
    <name type="scientific">Lentzea jiangxiensis</name>
    <dbReference type="NCBI Taxonomy" id="641025"/>
    <lineage>
        <taxon>Bacteria</taxon>
        <taxon>Bacillati</taxon>
        <taxon>Actinomycetota</taxon>
        <taxon>Actinomycetes</taxon>
        <taxon>Pseudonocardiales</taxon>
        <taxon>Pseudonocardiaceae</taxon>
        <taxon>Lentzea</taxon>
    </lineage>
</organism>
<dbReference type="RefSeq" id="WP_090105686.1">
    <property type="nucleotide sequence ID" value="NZ_FNIX01000043.1"/>
</dbReference>
<evidence type="ECO:0000256" key="3">
    <source>
        <dbReference type="ARBA" id="ARBA00022801"/>
    </source>
</evidence>
<keyword evidence="9" id="KW-1185">Reference proteome</keyword>
<dbReference type="Gene3D" id="3.90.1720.10">
    <property type="entry name" value="endopeptidase domain like (from Nostoc punctiforme)"/>
    <property type="match status" value="1"/>
</dbReference>
<dbReference type="InterPro" id="IPR051794">
    <property type="entry name" value="PG_Endopeptidase_C40"/>
</dbReference>
<evidence type="ECO:0000256" key="6">
    <source>
        <dbReference type="SAM" id="SignalP"/>
    </source>
</evidence>
<sequence>MSRKFTRGFLVLALLLPITPAVSLAAQPADPARAYADLTAQATKLNEEVLRAQEDLVQRKAELDRATATVVAAQQIERQAKRDEDDFRQQVDLITQASFEGARFNQLSALLVADSQQDFLNRLEMMRILATDRAESLARLSGAVEKARQAHHVAETARTRAAETTAAAEKLKADLDGRNQALQAQIGEVRSALTRLPAPVVRQLRDPGDRSAVSVPGGTAGLALTFALAQRGDDYRYGSTGPDQWDCAGLTMKAYAAARVSIPRTSGGQAGVGRAVSRSEVRGGDLIIYYSSRSHVAMAVDNTRAVHASTEGQPVKIAPIDAIGPIAVIRRIEG</sequence>
<dbReference type="OrthoDB" id="5177647at2"/>
<dbReference type="InterPro" id="IPR000064">
    <property type="entry name" value="NLP_P60_dom"/>
</dbReference>
<dbReference type="Proteomes" id="UP000199691">
    <property type="component" value="Unassembled WGS sequence"/>
</dbReference>
<keyword evidence="5" id="KW-0175">Coiled coil</keyword>
<dbReference type="Pfam" id="PF00877">
    <property type="entry name" value="NLPC_P60"/>
    <property type="match status" value="1"/>
</dbReference>
<feature type="signal peptide" evidence="6">
    <location>
        <begin position="1"/>
        <end position="25"/>
    </location>
</feature>
<evidence type="ECO:0000256" key="1">
    <source>
        <dbReference type="ARBA" id="ARBA00007074"/>
    </source>
</evidence>